<sequence length="243" mass="28613">MNITQIAKTYNILSKHINQTCVAIKGEQKIIYKVKNKFYFMNEKDNVFKCIAQLDSEFLETMDTLKENVIFSLVSSGFDTLEKVNNENNYFAMFDHLLMELDKATLLHNDFFSFCINDIDRENNIIDNNIIDNGIIDNGMIEKHETEAETQKALSLLSDKNIITNFIESYFKPRFNYNPTMDDIKEMILLFKKPRKYLLDKCMPQNTNIQDYKKECKQSKIKETRVLKVITTKVRSPPLKKWD</sequence>
<protein>
    <submittedName>
        <fullName evidence="1">Uncharacterized protein</fullName>
    </submittedName>
</protein>
<dbReference type="RefSeq" id="WP_034345029.1">
    <property type="nucleotide sequence ID" value="NZ_FZNG01000035.1"/>
</dbReference>
<reference evidence="1 2" key="1">
    <citation type="journal article" date="2014" name="Genome Announc.">
        <title>Draft genome sequences of eight enterohepatic helicobacter species isolated from both laboratory and wild rodents.</title>
        <authorList>
            <person name="Sheh A."/>
            <person name="Shen Z."/>
            <person name="Fox J.G."/>
        </authorList>
    </citation>
    <scope>NUCLEOTIDE SEQUENCE [LARGE SCALE GENOMIC DNA]</scope>
    <source>
        <strain evidence="1 2">ATCC 700114</strain>
    </source>
</reference>
<proteinExistence type="predicted"/>
<evidence type="ECO:0000313" key="2">
    <source>
        <dbReference type="Proteomes" id="UP000029878"/>
    </source>
</evidence>
<accession>A0A099V9P6</accession>
<name>A0A099V9P6_9HELI</name>
<dbReference type="AlphaFoldDB" id="A0A099V9P6"/>
<dbReference type="Proteomes" id="UP000029878">
    <property type="component" value="Unassembled WGS sequence"/>
</dbReference>
<gene>
    <name evidence="1" type="ORF">LS81_001230</name>
</gene>
<dbReference type="OrthoDB" id="10016739at2"/>
<evidence type="ECO:0000313" key="1">
    <source>
        <dbReference type="EMBL" id="TLD84660.1"/>
    </source>
</evidence>
<organism evidence="1 2">
    <name type="scientific">Helicobacter trogontum</name>
    <dbReference type="NCBI Taxonomy" id="50960"/>
    <lineage>
        <taxon>Bacteria</taxon>
        <taxon>Pseudomonadati</taxon>
        <taxon>Campylobacterota</taxon>
        <taxon>Epsilonproteobacteria</taxon>
        <taxon>Campylobacterales</taxon>
        <taxon>Helicobacteraceae</taxon>
        <taxon>Helicobacter</taxon>
    </lineage>
</organism>
<comment type="caution">
    <text evidence="1">The sequence shown here is derived from an EMBL/GenBank/DDBJ whole genome shotgun (WGS) entry which is preliminary data.</text>
</comment>
<dbReference type="EMBL" id="JRPL02000002">
    <property type="protein sequence ID" value="TLD84660.1"/>
    <property type="molecule type" value="Genomic_DNA"/>
</dbReference>